<gene>
    <name evidence="1" type="ORF">SAMN05216404_11227</name>
</gene>
<reference evidence="1 2" key="1">
    <citation type="submission" date="2016-10" db="EMBL/GenBank/DDBJ databases">
        <authorList>
            <person name="de Groot N.N."/>
        </authorList>
    </citation>
    <scope>NUCLEOTIDE SEQUENCE [LARGE SCALE GENOMIC DNA]</scope>
    <source>
        <strain evidence="1 2">Nl18</strain>
    </source>
</reference>
<dbReference type="Pfam" id="PF14907">
    <property type="entry name" value="NTP_transf_5"/>
    <property type="match status" value="1"/>
</dbReference>
<dbReference type="RefSeq" id="WP_074748088.1">
    <property type="nucleotide sequence ID" value="NZ_FOCT01000012.1"/>
</dbReference>
<sequence>MTYKPPAHHRLLLNAVINPASLVEYNAAEWELLLRLTRRVKLLARLAIDLKNRGLLDQIPLRAANLLQSSLIQAKRLQQVAHWELNRISWALKDTDAPVIVLKGVAYSLAGLPESGGRIYVDLDILVPKDRLSHVESILRKKGWVNHHKLSAYDEHYYRAWSHEIPPLAHAERETEVDIHHTISPPTSRLEINTSSLFSAAVAVGNSGYRIFCPADMVLHSAVNLFQNNELADDLRDLLDIHDLLLFFSKNEQDFWKKLTERANQLNLGRFLFYGVYFSRLIFQTPIPENLENDLNEKPTALSRMIMHYLVPQALFPLHPDKHFRRALAARTLLYLRSHWIRMPIHLLLPHLAYKTYLSIFRGKAVARPVRG</sequence>
<proteinExistence type="predicted"/>
<dbReference type="GO" id="GO:0016740">
    <property type="term" value="F:transferase activity"/>
    <property type="evidence" value="ECO:0007669"/>
    <property type="project" value="UniProtKB-KW"/>
</dbReference>
<protein>
    <submittedName>
        <fullName evidence="1">Uncharacterized nucleotidyltransferase</fullName>
    </submittedName>
</protein>
<accession>A0A1H8M7L7</accession>
<evidence type="ECO:0000313" key="2">
    <source>
        <dbReference type="Proteomes" id="UP000183898"/>
    </source>
</evidence>
<evidence type="ECO:0000313" key="1">
    <source>
        <dbReference type="EMBL" id="SEO13208.1"/>
    </source>
</evidence>
<dbReference type="InterPro" id="IPR039498">
    <property type="entry name" value="NTP_transf_5"/>
</dbReference>
<dbReference type="AlphaFoldDB" id="A0A1H8M7L7"/>
<organism evidence="1 2">
    <name type="scientific">Nitrosospira multiformis</name>
    <dbReference type="NCBI Taxonomy" id="1231"/>
    <lineage>
        <taxon>Bacteria</taxon>
        <taxon>Pseudomonadati</taxon>
        <taxon>Pseudomonadota</taxon>
        <taxon>Betaproteobacteria</taxon>
        <taxon>Nitrosomonadales</taxon>
        <taxon>Nitrosomonadaceae</taxon>
        <taxon>Nitrosospira</taxon>
    </lineage>
</organism>
<keyword evidence="1" id="KW-0808">Transferase</keyword>
<dbReference type="EMBL" id="FOCT01000012">
    <property type="protein sequence ID" value="SEO13208.1"/>
    <property type="molecule type" value="Genomic_DNA"/>
</dbReference>
<dbReference type="Proteomes" id="UP000183898">
    <property type="component" value="Unassembled WGS sequence"/>
</dbReference>
<name>A0A1H8M7L7_9PROT</name>